<gene>
    <name evidence="1" type="ORF">Cboi01_000050300</name>
</gene>
<reference evidence="1" key="1">
    <citation type="submission" date="2023-04" db="EMBL/GenBank/DDBJ databases">
        <title>Candida boidinii NBRC 1967.</title>
        <authorList>
            <person name="Ichikawa N."/>
            <person name="Sato H."/>
            <person name="Tonouchi N."/>
        </authorList>
    </citation>
    <scope>NUCLEOTIDE SEQUENCE</scope>
    <source>
        <strain evidence="1">NBRC 1967</strain>
    </source>
</reference>
<keyword evidence="2" id="KW-1185">Reference proteome</keyword>
<sequence length="445" mass="51805">MVDFITRSFNKSSQLNLSADKTAKFENELKELVNMAIAQEKVLENNWDIQTLPSIDTSSNGGKLELVCNTLQNTSNILNNKNKLSHTTGSPQPLKKTKKSNKNSAAKNTDESDSVLSSEYKKQLRGQRFERELSANVSDFSEETEIRDLNTPLVGTNTNLEKHYLRLTSEPKPETVRPLNILKKSFKMLNEKYIKDSANYGYLCDQLRSLRQDLTVQHIRNEFTIRVYEFNCKVSIDFDDMGEFNRCQSQLKFLYRIFDKNNPNMYDFLAYTVLYYILTNNHFEAFQLKLYLIEKDDHSNKSEHSWTGNSLLIFAFQVLENVINGEYYDFFERVKLFRSLQESKPFSKLSPYYTFDKLLCSILVNERIKALCMVCKSFKLLPLSFVIDQLAFKDKIDYLDFLKNNGLEQLDQFTTEDKLDCSKAKFIVEGVRGKKFKKIDIKGQI</sequence>
<protein>
    <submittedName>
        <fullName evidence="1">Unnamed protein product</fullName>
    </submittedName>
</protein>
<dbReference type="EMBL" id="BSXV01000136">
    <property type="protein sequence ID" value="GME87680.1"/>
    <property type="molecule type" value="Genomic_DNA"/>
</dbReference>
<accession>A0ACB5TFI2</accession>
<dbReference type="Proteomes" id="UP001165101">
    <property type="component" value="Unassembled WGS sequence"/>
</dbReference>
<proteinExistence type="predicted"/>
<evidence type="ECO:0000313" key="1">
    <source>
        <dbReference type="EMBL" id="GME87680.1"/>
    </source>
</evidence>
<name>A0ACB5TFI2_CANBO</name>
<evidence type="ECO:0000313" key="2">
    <source>
        <dbReference type="Proteomes" id="UP001165101"/>
    </source>
</evidence>
<comment type="caution">
    <text evidence="1">The sequence shown here is derived from an EMBL/GenBank/DDBJ whole genome shotgun (WGS) entry which is preliminary data.</text>
</comment>
<organism evidence="1 2">
    <name type="scientific">Candida boidinii</name>
    <name type="common">Yeast</name>
    <dbReference type="NCBI Taxonomy" id="5477"/>
    <lineage>
        <taxon>Eukaryota</taxon>
        <taxon>Fungi</taxon>
        <taxon>Dikarya</taxon>
        <taxon>Ascomycota</taxon>
        <taxon>Saccharomycotina</taxon>
        <taxon>Pichiomycetes</taxon>
        <taxon>Pichiales</taxon>
        <taxon>Pichiaceae</taxon>
        <taxon>Ogataea</taxon>
        <taxon>Ogataea/Candida clade</taxon>
    </lineage>
</organism>